<dbReference type="AlphaFoldDB" id="A0A2J6X6B1"/>
<gene>
    <name evidence="1" type="ORF">C0175_03915</name>
</gene>
<proteinExistence type="predicted"/>
<protein>
    <submittedName>
        <fullName evidence="1">Uncharacterized protein</fullName>
    </submittedName>
</protein>
<organism evidence="1 2">
    <name type="scientific">Caldisericum exile</name>
    <dbReference type="NCBI Taxonomy" id="693075"/>
    <lineage>
        <taxon>Bacteria</taxon>
        <taxon>Pseudomonadati</taxon>
        <taxon>Caldisericota/Cryosericota group</taxon>
        <taxon>Caldisericota</taxon>
        <taxon>Caldisericia</taxon>
        <taxon>Caldisericales</taxon>
        <taxon>Caldisericaceae</taxon>
        <taxon>Caldisericum</taxon>
    </lineage>
</organism>
<name>A0A2J6X6B1_9BACT</name>
<accession>A0A2J6X6B1</accession>
<evidence type="ECO:0000313" key="2">
    <source>
        <dbReference type="Proteomes" id="UP000236910"/>
    </source>
</evidence>
<sequence length="123" mass="14813">MKLQELQEQLSEKEFSATYKKISNDTVKQERVYLNVNKQYQVFFIDFEDKPFLKVYIKRPEGFDFKNIKQSELETEMCKKAKFQILKLIRNQQVEIKNLEAYEKWEDVLIAPKSGKKKIEIII</sequence>
<evidence type="ECO:0000313" key="1">
    <source>
        <dbReference type="EMBL" id="PMP82258.1"/>
    </source>
</evidence>
<dbReference type="EMBL" id="PNIX01000230">
    <property type="protein sequence ID" value="PMP82258.1"/>
    <property type="molecule type" value="Genomic_DNA"/>
</dbReference>
<reference evidence="1 2" key="1">
    <citation type="submission" date="2018-01" db="EMBL/GenBank/DDBJ databases">
        <title>Metagenomic assembled genomes from two thermal pools in the Uzon Caldera, Kamchatka, Russia.</title>
        <authorList>
            <person name="Wilkins L."/>
            <person name="Ettinger C."/>
        </authorList>
    </citation>
    <scope>NUCLEOTIDE SEQUENCE [LARGE SCALE GENOMIC DNA]</scope>
    <source>
        <strain evidence="1">ARK-10</strain>
    </source>
</reference>
<comment type="caution">
    <text evidence="1">The sequence shown here is derived from an EMBL/GenBank/DDBJ whole genome shotgun (WGS) entry which is preliminary data.</text>
</comment>
<dbReference type="Proteomes" id="UP000236910">
    <property type="component" value="Unassembled WGS sequence"/>
</dbReference>